<dbReference type="GO" id="GO:0016491">
    <property type="term" value="F:oxidoreductase activity"/>
    <property type="evidence" value="ECO:0007669"/>
    <property type="project" value="UniProtKB-KW"/>
</dbReference>
<protein>
    <submittedName>
        <fullName evidence="7">Related to 6-hydroxy-D-nicotine oxidase</fullName>
    </submittedName>
</protein>
<dbReference type="InterPro" id="IPR006093">
    <property type="entry name" value="Oxy_OxRdtase_FAD_BS"/>
</dbReference>
<dbReference type="Pfam" id="PF01565">
    <property type="entry name" value="FAD_binding_4"/>
    <property type="match status" value="1"/>
</dbReference>
<evidence type="ECO:0000256" key="4">
    <source>
        <dbReference type="ARBA" id="ARBA00022827"/>
    </source>
</evidence>
<keyword evidence="3" id="KW-0285">Flavoprotein</keyword>
<dbReference type="PANTHER" id="PTHR42973:SF39">
    <property type="entry name" value="FAD-BINDING PCMH-TYPE DOMAIN-CONTAINING PROTEIN"/>
    <property type="match status" value="1"/>
</dbReference>
<proteinExistence type="inferred from homology"/>
<gene>
    <name evidence="7" type="ORF">DNG_08102</name>
</gene>
<comment type="cofactor">
    <cofactor evidence="1">
        <name>FAD</name>
        <dbReference type="ChEBI" id="CHEBI:57692"/>
    </cofactor>
</comment>
<dbReference type="InterPro" id="IPR050416">
    <property type="entry name" value="FAD-linked_Oxidoreductase"/>
</dbReference>
<accession>A0AAE8SY15</accession>
<keyword evidence="4" id="KW-0274">FAD</keyword>
<feature type="domain" description="FAD-binding PCMH-type" evidence="6">
    <location>
        <begin position="37"/>
        <end position="210"/>
    </location>
</feature>
<evidence type="ECO:0000259" key="6">
    <source>
        <dbReference type="PROSITE" id="PS51387"/>
    </source>
</evidence>
<dbReference type="Gene3D" id="3.30.465.10">
    <property type="match status" value="1"/>
</dbReference>
<dbReference type="Proteomes" id="UP001187682">
    <property type="component" value="Unassembled WGS sequence"/>
</dbReference>
<dbReference type="InterPro" id="IPR016169">
    <property type="entry name" value="FAD-bd_PCMH_sub2"/>
</dbReference>
<dbReference type="SUPFAM" id="SSF56176">
    <property type="entry name" value="FAD-binding/transporter-associated domain-like"/>
    <property type="match status" value="1"/>
</dbReference>
<dbReference type="PROSITE" id="PS00862">
    <property type="entry name" value="OX2_COVAL_FAD"/>
    <property type="match status" value="1"/>
</dbReference>
<comment type="caution">
    <text evidence="7">The sequence shown here is derived from an EMBL/GenBank/DDBJ whole genome shotgun (WGS) entry which is preliminary data.</text>
</comment>
<evidence type="ECO:0000313" key="8">
    <source>
        <dbReference type="Proteomes" id="UP001187682"/>
    </source>
</evidence>
<dbReference type="InterPro" id="IPR016166">
    <property type="entry name" value="FAD-bd_PCMH"/>
</dbReference>
<name>A0AAE8SY15_9PEZI</name>
<comment type="similarity">
    <text evidence="2">Belongs to the oxygen-dependent FAD-linked oxidoreductase family.</text>
</comment>
<dbReference type="AlphaFoldDB" id="A0AAE8SY15"/>
<dbReference type="PROSITE" id="PS51387">
    <property type="entry name" value="FAD_PCMH"/>
    <property type="match status" value="1"/>
</dbReference>
<evidence type="ECO:0000256" key="3">
    <source>
        <dbReference type="ARBA" id="ARBA00022630"/>
    </source>
</evidence>
<evidence type="ECO:0000256" key="2">
    <source>
        <dbReference type="ARBA" id="ARBA00005466"/>
    </source>
</evidence>
<sequence>MTSTPYTTRPQYSSKILIRGNPEYERCRRNNPSAATPDRYPQEIHIPESPEDVAAALLKAAELGVHVGIRSSGHIFGLGALIQDGIMIDTTSLNRQVDYDVATQEVSFGPAVRVEEVADKLAEIKRFFPHGHSPTVAAGGFLLAGGQGWFVRGWGATAQSWITKMEIVVPDGRVLTASRTENQDLFWAARGSGLGFFGVVTRFWSRTIPASTLWERNFTFEVGTKYETLLTWALTKGDETPKYGTDINITIYYPEKYDPTCFGDDIPEPATLHMSLSLLCYADTNPQAKILLSAFDDMPSDVKDSLLDMRPVTKTSFQRIFRTKRGFIGLNGDKRWTILSMLSEPSTPLPQLLSAVKPALLELPTRTSVVFICTCDIVPDEVDSAITIPQQYYISTITQWSDPKLEPYIYQPMRDRYRRALPAAAGVYVADYDVTCDDANGKVMSDTALAKFLKIREKWDPKGIFPNYKKFIETHNKVNRGLNKAKI</sequence>
<keyword evidence="8" id="KW-1185">Reference proteome</keyword>
<evidence type="ECO:0000313" key="7">
    <source>
        <dbReference type="EMBL" id="SPO05415.1"/>
    </source>
</evidence>
<reference evidence="7" key="1">
    <citation type="submission" date="2018-03" db="EMBL/GenBank/DDBJ databases">
        <authorList>
            <person name="Guldener U."/>
        </authorList>
    </citation>
    <scope>NUCLEOTIDE SEQUENCE</scope>
</reference>
<keyword evidence="5" id="KW-0560">Oxidoreductase</keyword>
<dbReference type="InterPro" id="IPR036318">
    <property type="entry name" value="FAD-bd_PCMH-like_sf"/>
</dbReference>
<dbReference type="GO" id="GO:0071949">
    <property type="term" value="F:FAD binding"/>
    <property type="evidence" value="ECO:0007669"/>
    <property type="project" value="InterPro"/>
</dbReference>
<evidence type="ECO:0000256" key="1">
    <source>
        <dbReference type="ARBA" id="ARBA00001974"/>
    </source>
</evidence>
<dbReference type="InterPro" id="IPR006094">
    <property type="entry name" value="Oxid_FAD_bind_N"/>
</dbReference>
<organism evidence="7 8">
    <name type="scientific">Cephalotrichum gorgonifer</name>
    <dbReference type="NCBI Taxonomy" id="2041049"/>
    <lineage>
        <taxon>Eukaryota</taxon>
        <taxon>Fungi</taxon>
        <taxon>Dikarya</taxon>
        <taxon>Ascomycota</taxon>
        <taxon>Pezizomycotina</taxon>
        <taxon>Sordariomycetes</taxon>
        <taxon>Hypocreomycetidae</taxon>
        <taxon>Microascales</taxon>
        <taxon>Microascaceae</taxon>
        <taxon>Cephalotrichum</taxon>
    </lineage>
</organism>
<evidence type="ECO:0000256" key="5">
    <source>
        <dbReference type="ARBA" id="ARBA00023002"/>
    </source>
</evidence>
<dbReference type="EMBL" id="ONZQ02000012">
    <property type="protein sequence ID" value="SPO05415.1"/>
    <property type="molecule type" value="Genomic_DNA"/>
</dbReference>
<dbReference type="PANTHER" id="PTHR42973">
    <property type="entry name" value="BINDING OXIDOREDUCTASE, PUTATIVE (AFU_ORTHOLOGUE AFUA_1G17690)-RELATED"/>
    <property type="match status" value="1"/>
</dbReference>